<dbReference type="Gene3D" id="3.30.710.10">
    <property type="entry name" value="Potassium Channel Kv1.1, Chain A"/>
    <property type="match status" value="1"/>
</dbReference>
<dbReference type="InterPro" id="IPR051095">
    <property type="entry name" value="Dros_DevTransReg"/>
</dbReference>
<evidence type="ECO:0000259" key="4">
    <source>
        <dbReference type="PROSITE" id="PS50181"/>
    </source>
</evidence>
<dbReference type="InterPro" id="IPR036047">
    <property type="entry name" value="F-box-like_dom_sf"/>
</dbReference>
<protein>
    <submittedName>
        <fullName evidence="5">Broad-complex core protein isoforms 1/2/3/4/5</fullName>
    </submittedName>
</protein>
<accession>A0A6A4WW92</accession>
<dbReference type="PROSITE" id="PS50181">
    <property type="entry name" value="FBOX"/>
    <property type="match status" value="1"/>
</dbReference>
<dbReference type="Pfam" id="PF00651">
    <property type="entry name" value="BTB"/>
    <property type="match status" value="1"/>
</dbReference>
<sequence length="276" mass="30153">MGSVTECVRWSDYSSSVSMSFFQFWQDGLFTDVMVAVPGGAPVSAHRAVLAARSAELRGLLAHAAAGQQPGQPLLLLRGVSADQLRLLLQLLYTGRVQADQHRLHDRADSEAEEATERPLLRSTSVTSGEGGHGPDVGPHWERKPPDVTGSEAAYRHVSSLLEALDRRQLLQLRAQADQIMHPDFTSWLPDELLVNILSRLSPRDLLVAAGTCRRWQALSEDDGLWRRCLRLTGAALPVTGPGQPASLSRLYCIRHLAWTELPLPAPKVGGVLQVA</sequence>
<dbReference type="SMART" id="SM00256">
    <property type="entry name" value="FBOX"/>
    <property type="match status" value="1"/>
</dbReference>
<dbReference type="PROSITE" id="PS50097">
    <property type="entry name" value="BTB"/>
    <property type="match status" value="1"/>
</dbReference>
<organism evidence="5 6">
    <name type="scientific">Amphibalanus amphitrite</name>
    <name type="common">Striped barnacle</name>
    <name type="synonym">Balanus amphitrite</name>
    <dbReference type="NCBI Taxonomy" id="1232801"/>
    <lineage>
        <taxon>Eukaryota</taxon>
        <taxon>Metazoa</taxon>
        <taxon>Ecdysozoa</taxon>
        <taxon>Arthropoda</taxon>
        <taxon>Crustacea</taxon>
        <taxon>Multicrustacea</taxon>
        <taxon>Cirripedia</taxon>
        <taxon>Thoracica</taxon>
        <taxon>Thoracicalcarea</taxon>
        <taxon>Balanomorpha</taxon>
        <taxon>Balanoidea</taxon>
        <taxon>Balanidae</taxon>
        <taxon>Amphibalaninae</taxon>
        <taxon>Amphibalanus</taxon>
    </lineage>
</organism>
<gene>
    <name evidence="5" type="primary">br_55</name>
    <name evidence="5" type="ORF">FJT64_001858</name>
</gene>
<proteinExistence type="predicted"/>
<dbReference type="PANTHER" id="PTHR23110">
    <property type="entry name" value="BTB DOMAIN TRANSCRIPTION FACTOR"/>
    <property type="match status" value="1"/>
</dbReference>
<dbReference type="InterPro" id="IPR000210">
    <property type="entry name" value="BTB/POZ_dom"/>
</dbReference>
<evidence type="ECO:0000256" key="1">
    <source>
        <dbReference type="ARBA" id="ARBA00023242"/>
    </source>
</evidence>
<feature type="domain" description="F-box" evidence="4">
    <location>
        <begin position="183"/>
        <end position="229"/>
    </location>
</feature>
<dbReference type="OrthoDB" id="674604at2759"/>
<dbReference type="GO" id="GO:0005634">
    <property type="term" value="C:nucleus"/>
    <property type="evidence" value="ECO:0007669"/>
    <property type="project" value="TreeGrafter"/>
</dbReference>
<dbReference type="EMBL" id="VIIS01000259">
    <property type="protein sequence ID" value="KAF0311145.1"/>
    <property type="molecule type" value="Genomic_DNA"/>
</dbReference>
<keyword evidence="1" id="KW-0539">Nucleus</keyword>
<keyword evidence="6" id="KW-1185">Reference proteome</keyword>
<evidence type="ECO:0000256" key="2">
    <source>
        <dbReference type="SAM" id="MobiDB-lite"/>
    </source>
</evidence>
<dbReference type="PANTHER" id="PTHR23110:SF98">
    <property type="entry name" value="PRE-LOLA-G, ISOFORM C-RELATED"/>
    <property type="match status" value="1"/>
</dbReference>
<comment type="caution">
    <text evidence="5">The sequence shown here is derived from an EMBL/GenBank/DDBJ whole genome shotgun (WGS) entry which is preliminary data.</text>
</comment>
<feature type="region of interest" description="Disordered" evidence="2">
    <location>
        <begin position="102"/>
        <end position="149"/>
    </location>
</feature>
<dbReference type="InterPro" id="IPR001810">
    <property type="entry name" value="F-box_dom"/>
</dbReference>
<dbReference type="AlphaFoldDB" id="A0A6A4WW92"/>
<name>A0A6A4WW92_AMPAM</name>
<dbReference type="Pfam" id="PF12937">
    <property type="entry name" value="F-box-like"/>
    <property type="match status" value="1"/>
</dbReference>
<feature type="domain" description="BTB" evidence="3">
    <location>
        <begin position="31"/>
        <end position="101"/>
    </location>
</feature>
<evidence type="ECO:0000259" key="3">
    <source>
        <dbReference type="PROSITE" id="PS50097"/>
    </source>
</evidence>
<dbReference type="GO" id="GO:0006357">
    <property type="term" value="P:regulation of transcription by RNA polymerase II"/>
    <property type="evidence" value="ECO:0007669"/>
    <property type="project" value="TreeGrafter"/>
</dbReference>
<reference evidence="5 6" key="1">
    <citation type="submission" date="2019-07" db="EMBL/GenBank/DDBJ databases">
        <title>Draft genome assembly of a fouling barnacle, Amphibalanus amphitrite (Darwin, 1854): The first reference genome for Thecostraca.</title>
        <authorList>
            <person name="Kim W."/>
        </authorList>
    </citation>
    <scope>NUCLEOTIDE SEQUENCE [LARGE SCALE GENOMIC DNA]</scope>
    <source>
        <strain evidence="5">SNU_AA5</strain>
        <tissue evidence="5">Soma without cirri and trophi</tissue>
    </source>
</reference>
<evidence type="ECO:0000313" key="6">
    <source>
        <dbReference type="Proteomes" id="UP000440578"/>
    </source>
</evidence>
<dbReference type="InterPro" id="IPR011333">
    <property type="entry name" value="SKP1/BTB/POZ_sf"/>
</dbReference>
<dbReference type="SUPFAM" id="SSF54695">
    <property type="entry name" value="POZ domain"/>
    <property type="match status" value="1"/>
</dbReference>
<evidence type="ECO:0000313" key="5">
    <source>
        <dbReference type="EMBL" id="KAF0311145.1"/>
    </source>
</evidence>
<dbReference type="Proteomes" id="UP000440578">
    <property type="component" value="Unassembled WGS sequence"/>
</dbReference>
<dbReference type="SUPFAM" id="SSF81383">
    <property type="entry name" value="F-box domain"/>
    <property type="match status" value="1"/>
</dbReference>
<dbReference type="Gene3D" id="1.20.1280.50">
    <property type="match status" value="1"/>
</dbReference>
<feature type="compositionally biased region" description="Basic and acidic residues" evidence="2">
    <location>
        <begin position="102"/>
        <end position="120"/>
    </location>
</feature>